<reference evidence="1" key="1">
    <citation type="submission" date="2020-02" db="EMBL/GenBank/DDBJ databases">
        <authorList>
            <person name="Palmer J.M."/>
        </authorList>
    </citation>
    <scope>NUCLEOTIDE SEQUENCE</scope>
    <source>
        <strain evidence="1">EPUS1.4</strain>
        <tissue evidence="1">Thallus</tissue>
    </source>
</reference>
<organism evidence="1 2">
    <name type="scientific">Endocarpon pusillum</name>
    <dbReference type="NCBI Taxonomy" id="364733"/>
    <lineage>
        <taxon>Eukaryota</taxon>
        <taxon>Fungi</taxon>
        <taxon>Dikarya</taxon>
        <taxon>Ascomycota</taxon>
        <taxon>Pezizomycotina</taxon>
        <taxon>Eurotiomycetes</taxon>
        <taxon>Chaetothyriomycetidae</taxon>
        <taxon>Verrucariales</taxon>
        <taxon>Verrucariaceae</taxon>
        <taxon>Endocarpon</taxon>
    </lineage>
</organism>
<accession>A0A8H7AHH2</accession>
<evidence type="ECO:0000313" key="2">
    <source>
        <dbReference type="Proteomes" id="UP000606974"/>
    </source>
</evidence>
<sequence length="135" mass="14688">MGVFTLSRRVRPIICIALNVKLKLTIISNLLSVVDKFPNPGLTHTPVAAEYSSRNCQTPLPSAEALGAGLDQVQQTPTQDAMLRDGFKSNPTDADGPLFVKVIMMNDLSMDDFRALAQLKPNGRHARSGIKQPNC</sequence>
<dbReference type="EMBL" id="JAACFV010000044">
    <property type="protein sequence ID" value="KAF7509208.1"/>
    <property type="molecule type" value="Genomic_DNA"/>
</dbReference>
<comment type="caution">
    <text evidence="1">The sequence shown here is derived from an EMBL/GenBank/DDBJ whole genome shotgun (WGS) entry which is preliminary data.</text>
</comment>
<dbReference type="AlphaFoldDB" id="A0A8H7AHH2"/>
<proteinExistence type="predicted"/>
<dbReference type="Proteomes" id="UP000606974">
    <property type="component" value="Unassembled WGS sequence"/>
</dbReference>
<name>A0A8H7AHH2_9EURO</name>
<keyword evidence="2" id="KW-1185">Reference proteome</keyword>
<evidence type="ECO:0000313" key="1">
    <source>
        <dbReference type="EMBL" id="KAF7509208.1"/>
    </source>
</evidence>
<gene>
    <name evidence="1" type="ORF">GJ744_008268</name>
</gene>
<protein>
    <submittedName>
        <fullName evidence="1">Uncharacterized protein</fullName>
    </submittedName>
</protein>